<comment type="function">
    <text evidence="5">Component of the gamma-tubulin ring complex (gTuRC) which mediates microtubule nucleation.</text>
</comment>
<reference evidence="9 10" key="1">
    <citation type="submission" date="2024-09" db="EMBL/GenBank/DDBJ databases">
        <title>Chromosome-scale assembly of Riccia sorocarpa.</title>
        <authorList>
            <person name="Paukszto L."/>
        </authorList>
    </citation>
    <scope>NUCLEOTIDE SEQUENCE [LARGE SCALE GENOMIC DNA]</scope>
    <source>
        <strain evidence="9">LP-2024</strain>
        <tissue evidence="9">Aerial parts of the thallus</tissue>
    </source>
</reference>
<dbReference type="Gene3D" id="1.20.120.1900">
    <property type="entry name" value="Gamma-tubulin complex, C-terminal domain"/>
    <property type="match status" value="1"/>
</dbReference>
<dbReference type="EMBL" id="JBJQOH010000006">
    <property type="protein sequence ID" value="KAL3685944.1"/>
    <property type="molecule type" value="Genomic_DNA"/>
</dbReference>
<evidence type="ECO:0000256" key="5">
    <source>
        <dbReference type="RuleBase" id="RU363050"/>
    </source>
</evidence>
<dbReference type="InterPro" id="IPR042241">
    <property type="entry name" value="GCP_C_sf"/>
</dbReference>
<dbReference type="Pfam" id="PF04130">
    <property type="entry name" value="GCP_C_terminal"/>
    <property type="match status" value="1"/>
</dbReference>
<feature type="compositionally biased region" description="Polar residues" evidence="6">
    <location>
        <begin position="161"/>
        <end position="179"/>
    </location>
</feature>
<evidence type="ECO:0000256" key="1">
    <source>
        <dbReference type="ARBA" id="ARBA00010337"/>
    </source>
</evidence>
<dbReference type="Proteomes" id="UP001633002">
    <property type="component" value="Unassembled WGS sequence"/>
</dbReference>
<dbReference type="GO" id="GO:0005874">
    <property type="term" value="C:microtubule"/>
    <property type="evidence" value="ECO:0007669"/>
    <property type="project" value="UniProtKB-KW"/>
</dbReference>
<dbReference type="GO" id="GO:0005815">
    <property type="term" value="C:microtubule organizing center"/>
    <property type="evidence" value="ECO:0007669"/>
    <property type="project" value="UniProtKB-SubCell"/>
</dbReference>
<dbReference type="AlphaFoldDB" id="A0ABD3H730"/>
<comment type="similarity">
    <text evidence="1 5">Belongs to the TUBGCP family.</text>
</comment>
<keyword evidence="4 5" id="KW-0206">Cytoskeleton</keyword>
<evidence type="ECO:0000313" key="10">
    <source>
        <dbReference type="Proteomes" id="UP001633002"/>
    </source>
</evidence>
<feature type="region of interest" description="Disordered" evidence="6">
    <location>
        <begin position="150"/>
        <end position="202"/>
    </location>
</feature>
<dbReference type="PANTHER" id="PTHR19302">
    <property type="entry name" value="GAMMA TUBULIN COMPLEX PROTEIN"/>
    <property type="match status" value="1"/>
</dbReference>
<keyword evidence="3 5" id="KW-0493">Microtubule</keyword>
<evidence type="ECO:0000259" key="7">
    <source>
        <dbReference type="Pfam" id="PF04130"/>
    </source>
</evidence>
<dbReference type="InterPro" id="IPR007259">
    <property type="entry name" value="GCP"/>
</dbReference>
<feature type="domain" description="Gamma tubulin complex component protein N-terminal" evidence="8">
    <location>
        <begin position="285"/>
        <end position="576"/>
    </location>
</feature>
<dbReference type="Pfam" id="PF17681">
    <property type="entry name" value="GCP_N_terminal"/>
    <property type="match status" value="1"/>
</dbReference>
<evidence type="ECO:0000256" key="4">
    <source>
        <dbReference type="ARBA" id="ARBA00023212"/>
    </source>
</evidence>
<dbReference type="InterPro" id="IPR040457">
    <property type="entry name" value="GCP_C"/>
</dbReference>
<dbReference type="PANTHER" id="PTHR19302:SF13">
    <property type="entry name" value="GAMMA-TUBULIN COMPLEX COMPONENT 2"/>
    <property type="match status" value="1"/>
</dbReference>
<keyword evidence="10" id="KW-1185">Reference proteome</keyword>
<protein>
    <recommendedName>
        <fullName evidence="5">Gamma-tubulin complex component</fullName>
    </recommendedName>
</protein>
<comment type="caution">
    <text evidence="9">The sequence shown here is derived from an EMBL/GenBank/DDBJ whole genome shotgun (WGS) entry which is preliminary data.</text>
</comment>
<sequence length="946" mass="106283">MARAFTNQEEEDRPKGHSNRVQELLQDLIRVCKSSSETAAFVHDHLMTDPEEFIRSLKKASAQTVPKMGQVIAEQQVLLKASPHPEKLREKILMLKDAGVQGIDRYVWLVGQIIADPDVKKLVSVQPGAEAALDFSGAALEAGPSLTSEINEAPGLGLPSADTSNQKSKAFSFNDTTEVSARPPHEPNLDESSQSGHVRRTSRIDKLIGVPKPLIEGVSYPGTPQWNIERPFLTGKHLYQQEIVLPTPYVSLSRKATLDRELASNGENVRSLGAYSPAVQELLAIDDLLYMMVGIEGNYIRLRRGRLKENSPSLFVDPTMDSSIQELAKRLLPLCENYLIVSQFAESRSHFRHGLVNHAFAAALRAILQDYHAMIAQLEHQFRLTRLSLQGLWFFCQPMMGVMSALSAVVQKANVKNISGAAMLNLLQSQATAMAGDSSARALLQKLTQAASAPYFGILERWISEGVIDDPYGEFLIDENKALQKESLSQDYHATYWHQRYSLRQDVPGFLSGLAENILTAGKYLNAVRECGHSIKIQFPDDTQSADAGSSRPYMERINIAYSHASSELLNVILNKFDLMGRLRSVKHYFFMDQGDFLVHFMDIAKDELMKRSSTIVMEKLQSLLELALRTSVSASDPYHDDLTCNVEKSALLTQLQSTVTTGIGSIETGGNPESFLANLSLNGSGLGTQSGTSNITGIETFTLDYKVPWPLSLVISRKALTKYQLIFRHLFHFKHVERQLCMTWQAHQATRRLSFVGTAISRSYVLCQKMLHFMQSMEHYLTFEVLEPNWHSMETSMQNSKSIDEVIQQHDKFLDKCLKECMLLWPQILKKLEALKATCQQYATTTQWLIPSLNSPDNQSSSDYRGQSNDYAVRATVRTRLRFKQLSLRNWKADDERNFKSTLGRIDDEFKAELKELIFLLISHSQTEPCFAHLAQALQGEDTLV</sequence>
<accession>A0ABD3H730</accession>
<evidence type="ECO:0000313" key="9">
    <source>
        <dbReference type="EMBL" id="KAL3685944.1"/>
    </source>
</evidence>
<gene>
    <name evidence="9" type="ORF">R1sor_003966</name>
</gene>
<comment type="subcellular location">
    <subcellularLocation>
        <location evidence="5">Cytoplasm</location>
        <location evidence="5">Cytoskeleton</location>
        <location evidence="5">Microtubule organizing center</location>
    </subcellularLocation>
</comment>
<organism evidence="9 10">
    <name type="scientific">Riccia sorocarpa</name>
    <dbReference type="NCBI Taxonomy" id="122646"/>
    <lineage>
        <taxon>Eukaryota</taxon>
        <taxon>Viridiplantae</taxon>
        <taxon>Streptophyta</taxon>
        <taxon>Embryophyta</taxon>
        <taxon>Marchantiophyta</taxon>
        <taxon>Marchantiopsida</taxon>
        <taxon>Marchantiidae</taxon>
        <taxon>Marchantiales</taxon>
        <taxon>Ricciaceae</taxon>
        <taxon>Riccia</taxon>
    </lineage>
</organism>
<name>A0ABD3H730_9MARC</name>
<evidence type="ECO:0000259" key="8">
    <source>
        <dbReference type="Pfam" id="PF17681"/>
    </source>
</evidence>
<keyword evidence="2 5" id="KW-0963">Cytoplasm</keyword>
<evidence type="ECO:0000256" key="2">
    <source>
        <dbReference type="ARBA" id="ARBA00022490"/>
    </source>
</evidence>
<evidence type="ECO:0000256" key="6">
    <source>
        <dbReference type="SAM" id="MobiDB-lite"/>
    </source>
</evidence>
<dbReference type="InterPro" id="IPR041470">
    <property type="entry name" value="GCP_N"/>
</dbReference>
<proteinExistence type="inferred from homology"/>
<feature type="domain" description="Gamma tubulin complex component C-terminal" evidence="7">
    <location>
        <begin position="579"/>
        <end position="938"/>
    </location>
</feature>
<evidence type="ECO:0000256" key="3">
    <source>
        <dbReference type="ARBA" id="ARBA00022701"/>
    </source>
</evidence>